<dbReference type="Proteomes" id="UP001187192">
    <property type="component" value="Unassembled WGS sequence"/>
</dbReference>
<reference evidence="1" key="1">
    <citation type="submission" date="2023-07" db="EMBL/GenBank/DDBJ databases">
        <title>draft genome sequence of fig (Ficus carica).</title>
        <authorList>
            <person name="Takahashi T."/>
            <person name="Nishimura K."/>
        </authorList>
    </citation>
    <scope>NUCLEOTIDE SEQUENCE</scope>
</reference>
<keyword evidence="2" id="KW-1185">Reference proteome</keyword>
<evidence type="ECO:0000313" key="1">
    <source>
        <dbReference type="EMBL" id="GMN23658.1"/>
    </source>
</evidence>
<name>A0AA87YUW3_FICCA</name>
<dbReference type="AlphaFoldDB" id="A0AA87YUW3"/>
<gene>
    <name evidence="1" type="ORF">TIFTF001_000216</name>
</gene>
<dbReference type="EMBL" id="BTGU01000001">
    <property type="protein sequence ID" value="GMN23658.1"/>
    <property type="molecule type" value="Genomic_DNA"/>
</dbReference>
<organism evidence="1 2">
    <name type="scientific">Ficus carica</name>
    <name type="common">Common fig</name>
    <dbReference type="NCBI Taxonomy" id="3494"/>
    <lineage>
        <taxon>Eukaryota</taxon>
        <taxon>Viridiplantae</taxon>
        <taxon>Streptophyta</taxon>
        <taxon>Embryophyta</taxon>
        <taxon>Tracheophyta</taxon>
        <taxon>Spermatophyta</taxon>
        <taxon>Magnoliopsida</taxon>
        <taxon>eudicotyledons</taxon>
        <taxon>Gunneridae</taxon>
        <taxon>Pentapetalae</taxon>
        <taxon>rosids</taxon>
        <taxon>fabids</taxon>
        <taxon>Rosales</taxon>
        <taxon>Moraceae</taxon>
        <taxon>Ficeae</taxon>
        <taxon>Ficus</taxon>
    </lineage>
</organism>
<protein>
    <submittedName>
        <fullName evidence="1">Uncharacterized protein</fullName>
    </submittedName>
</protein>
<comment type="caution">
    <text evidence="1">The sequence shown here is derived from an EMBL/GenBank/DDBJ whole genome shotgun (WGS) entry which is preliminary data.</text>
</comment>
<sequence length="109" mass="12304">MTAEATAGRCKRKQRYRSSCGSNWMIRSRAGNQIRWLQSRRSKVAREALMRIGLCDGEMVVARVEICYGSAIGAARSRDQSVSHRGDIFPDAVDVKIWSMVTELIQQNI</sequence>
<accession>A0AA87YUW3</accession>
<evidence type="ECO:0000313" key="2">
    <source>
        <dbReference type="Proteomes" id="UP001187192"/>
    </source>
</evidence>
<proteinExistence type="predicted"/>